<sequence length="53" mass="6123">MRQCPDCGKWYPAEQYSRCPKCGTVSLFWRLAFLAGAVLAILATFWLFDQYTV</sequence>
<dbReference type="EMBL" id="LO017727">
    <property type="protein sequence ID" value="CRH05872.1"/>
    <property type="molecule type" value="Genomic_DNA"/>
</dbReference>
<dbReference type="AlphaFoldDB" id="A0A1S7LFY4"/>
<evidence type="ECO:0000313" key="2">
    <source>
        <dbReference type="EMBL" id="CRH05872.1"/>
    </source>
</evidence>
<organism evidence="2">
    <name type="scientific">Magnetococcus massalia (strain MO-1)</name>
    <dbReference type="NCBI Taxonomy" id="451514"/>
    <lineage>
        <taxon>Bacteria</taxon>
        <taxon>Pseudomonadati</taxon>
        <taxon>Pseudomonadota</taxon>
        <taxon>Magnetococcia</taxon>
        <taxon>Magnetococcales</taxon>
        <taxon>Magnetococcaceae</taxon>
        <taxon>Magnetococcus</taxon>
    </lineage>
</organism>
<keyword evidence="1" id="KW-0812">Transmembrane</keyword>
<gene>
    <name evidence="2" type="ORF">MAGMO_1690</name>
</gene>
<reference evidence="2" key="1">
    <citation type="submission" date="2015-04" db="EMBL/GenBank/DDBJ databases">
        <authorList>
            <person name="Syromyatnikov M.Y."/>
            <person name="Popov V.N."/>
        </authorList>
    </citation>
    <scope>NUCLEOTIDE SEQUENCE</scope>
    <source>
        <strain evidence="2">MO-1</strain>
    </source>
</reference>
<feature type="transmembrane region" description="Helical" evidence="1">
    <location>
        <begin position="27"/>
        <end position="48"/>
    </location>
</feature>
<protein>
    <submittedName>
        <fullName evidence="2">Uncharacterized protein</fullName>
    </submittedName>
</protein>
<name>A0A1S7LFY4_MAGMO</name>
<evidence type="ECO:0000256" key="1">
    <source>
        <dbReference type="SAM" id="Phobius"/>
    </source>
</evidence>
<keyword evidence="1" id="KW-0472">Membrane</keyword>
<keyword evidence="1" id="KW-1133">Transmembrane helix</keyword>
<accession>A0A1S7LFY4</accession>
<proteinExistence type="predicted"/>